<reference evidence="2" key="1">
    <citation type="submission" date="2016-11" db="EMBL/GenBank/DDBJ databases">
        <authorList>
            <person name="Varghese N."/>
            <person name="Submissions S."/>
        </authorList>
    </citation>
    <scope>NUCLEOTIDE SEQUENCE [LARGE SCALE GENOMIC DNA]</scope>
    <source>
        <strain evidence="2">YR203</strain>
    </source>
</reference>
<dbReference type="AlphaFoldDB" id="A0A1M5IMU9"/>
<sequence>MITDSENNMMKQLFSLHSPGERRFFLFILLFINFQVIQAVDRQNEAPSPDAASTSTIIVVSEGTVVSGIEQIYVSQPKEKKEKIPKRKNILVSSKRKYKKRKDFSQIVKNINKSPIVFSSNTQSEKFLLTGSDNNTQIVRPNQQTLKFLIFESENRIPVRVCLLDVFLKKIYKNRGSSDLKPVRYFNRPPPFLSIAIA</sequence>
<evidence type="ECO:0000313" key="1">
    <source>
        <dbReference type="EMBL" id="SHG29555.1"/>
    </source>
</evidence>
<gene>
    <name evidence="1" type="ORF">SAMN02787073_3924</name>
</gene>
<name>A0A1M5IMU9_9FLAO</name>
<dbReference type="EMBL" id="FQVE01000005">
    <property type="protein sequence ID" value="SHG29555.1"/>
    <property type="molecule type" value="Genomic_DNA"/>
</dbReference>
<dbReference type="Proteomes" id="UP000184108">
    <property type="component" value="Unassembled WGS sequence"/>
</dbReference>
<dbReference type="RefSeq" id="WP_073175025.1">
    <property type="nucleotide sequence ID" value="NZ_FQVE01000005.1"/>
</dbReference>
<accession>A0A1M5IMU9</accession>
<evidence type="ECO:0000313" key="2">
    <source>
        <dbReference type="Proteomes" id="UP000184108"/>
    </source>
</evidence>
<protein>
    <submittedName>
        <fullName evidence="1">Uncharacterized protein</fullName>
    </submittedName>
</protein>
<organism evidence="1 2">
    <name type="scientific">Chryseobacterium vrystaatense</name>
    <dbReference type="NCBI Taxonomy" id="307480"/>
    <lineage>
        <taxon>Bacteria</taxon>
        <taxon>Pseudomonadati</taxon>
        <taxon>Bacteroidota</taxon>
        <taxon>Flavobacteriia</taxon>
        <taxon>Flavobacteriales</taxon>
        <taxon>Weeksellaceae</taxon>
        <taxon>Chryseobacterium group</taxon>
        <taxon>Chryseobacterium</taxon>
    </lineage>
</organism>
<proteinExistence type="predicted"/>